<proteinExistence type="predicted"/>
<sequence>MSETYTATLDRIEDGQIAVLLLEEDGETVEQLDVNIERLPEDGQQEGAVLEISVEEGSLQTAEYLPDVTQSRRESAQDRFDRLSSDFSDRE</sequence>
<evidence type="ECO:0000313" key="3">
    <source>
        <dbReference type="Proteomes" id="UP001595925"/>
    </source>
</evidence>
<organism evidence="2 3">
    <name type="scientific">Saliphagus infecundisoli</name>
    <dbReference type="NCBI Taxonomy" id="1849069"/>
    <lineage>
        <taxon>Archaea</taxon>
        <taxon>Methanobacteriati</taxon>
        <taxon>Methanobacteriota</taxon>
        <taxon>Stenosarchaea group</taxon>
        <taxon>Halobacteria</taxon>
        <taxon>Halobacteriales</taxon>
        <taxon>Natrialbaceae</taxon>
        <taxon>Saliphagus</taxon>
    </lineage>
</organism>
<evidence type="ECO:0000256" key="1">
    <source>
        <dbReference type="SAM" id="MobiDB-lite"/>
    </source>
</evidence>
<dbReference type="EMBL" id="JBHSJG010000001">
    <property type="protein sequence ID" value="MFC4986243.1"/>
    <property type="molecule type" value="Genomic_DNA"/>
</dbReference>
<name>A0ABD5Q911_9EURY</name>
<dbReference type="AlphaFoldDB" id="A0ABD5Q911"/>
<keyword evidence="3" id="KW-1185">Reference proteome</keyword>
<dbReference type="RefSeq" id="WP_114579200.1">
    <property type="nucleotide sequence ID" value="NZ_JAIVEF010000028.1"/>
</dbReference>
<dbReference type="InterPro" id="IPR021377">
    <property type="entry name" value="DUF3006"/>
</dbReference>
<protein>
    <submittedName>
        <fullName evidence="2">DUF3006 domain-containing protein</fullName>
    </submittedName>
</protein>
<reference evidence="2 3" key="1">
    <citation type="journal article" date="2019" name="Int. J. Syst. Evol. Microbiol.">
        <title>The Global Catalogue of Microorganisms (GCM) 10K type strain sequencing project: providing services to taxonomists for standard genome sequencing and annotation.</title>
        <authorList>
            <consortium name="The Broad Institute Genomics Platform"/>
            <consortium name="The Broad Institute Genome Sequencing Center for Infectious Disease"/>
            <person name="Wu L."/>
            <person name="Ma J."/>
        </authorList>
    </citation>
    <scope>NUCLEOTIDE SEQUENCE [LARGE SCALE GENOMIC DNA]</scope>
    <source>
        <strain evidence="2 3">CGMCC 1.15824</strain>
    </source>
</reference>
<comment type="caution">
    <text evidence="2">The sequence shown here is derived from an EMBL/GenBank/DDBJ whole genome shotgun (WGS) entry which is preliminary data.</text>
</comment>
<evidence type="ECO:0000313" key="2">
    <source>
        <dbReference type="EMBL" id="MFC4986243.1"/>
    </source>
</evidence>
<dbReference type="Pfam" id="PF11213">
    <property type="entry name" value="DUF3006"/>
    <property type="match status" value="1"/>
</dbReference>
<gene>
    <name evidence="2" type="ORF">ACFPFO_00315</name>
</gene>
<accession>A0ABD5Q911</accession>
<dbReference type="Proteomes" id="UP001595925">
    <property type="component" value="Unassembled WGS sequence"/>
</dbReference>
<feature type="region of interest" description="Disordered" evidence="1">
    <location>
        <begin position="67"/>
        <end position="91"/>
    </location>
</feature>
<feature type="compositionally biased region" description="Basic and acidic residues" evidence="1">
    <location>
        <begin position="70"/>
        <end position="91"/>
    </location>
</feature>